<protein>
    <recommendedName>
        <fullName evidence="2">Cas12f1-like TNB domain-containing protein</fullName>
    </recommendedName>
</protein>
<proteinExistence type="predicted"/>
<dbReference type="Proteomes" id="UP000078582">
    <property type="component" value="Chromosome"/>
</dbReference>
<organism evidence="3 4">
    <name type="scientific">Loigolactobacillus backii</name>
    <dbReference type="NCBI Taxonomy" id="375175"/>
    <lineage>
        <taxon>Bacteria</taxon>
        <taxon>Bacillati</taxon>
        <taxon>Bacillota</taxon>
        <taxon>Bacilli</taxon>
        <taxon>Lactobacillales</taxon>
        <taxon>Lactobacillaceae</taxon>
        <taxon>Loigolactobacillus</taxon>
    </lineage>
</organism>
<dbReference type="OrthoDB" id="4278026at2"/>
<dbReference type="EMBL" id="CP014873">
    <property type="protein sequence ID" value="ANK62259.1"/>
    <property type="molecule type" value="Genomic_DNA"/>
</dbReference>
<evidence type="ECO:0000313" key="4">
    <source>
        <dbReference type="Proteomes" id="UP000078582"/>
    </source>
</evidence>
<dbReference type="RefSeq" id="WP_068281186.1">
    <property type="nucleotide sequence ID" value="NZ_CP014873.1"/>
</dbReference>
<name>A0A192H0E2_9LACO</name>
<dbReference type="InterPro" id="IPR010095">
    <property type="entry name" value="Cas12f1-like_TNB"/>
</dbReference>
<feature type="region of interest" description="Disordered" evidence="1">
    <location>
        <begin position="259"/>
        <end position="285"/>
    </location>
</feature>
<dbReference type="AlphaFoldDB" id="A0A192H0E2"/>
<keyword evidence="4" id="KW-1185">Reference proteome</keyword>
<dbReference type="STRING" id="375175.AYR53_05400"/>
<accession>A0A192H0E2</accession>
<feature type="compositionally biased region" description="Polar residues" evidence="1">
    <location>
        <begin position="211"/>
        <end position="228"/>
    </location>
</feature>
<evidence type="ECO:0000313" key="3">
    <source>
        <dbReference type="EMBL" id="ANK62259.1"/>
    </source>
</evidence>
<evidence type="ECO:0000256" key="1">
    <source>
        <dbReference type="SAM" id="MobiDB-lite"/>
    </source>
</evidence>
<evidence type="ECO:0000259" key="2">
    <source>
        <dbReference type="Pfam" id="PF07282"/>
    </source>
</evidence>
<sequence>MVFKKFQNINEIKRLINRQNSLQKRALTLLQKGEPNKGALLQQLNKNIGQRRRMTQEMINVMLDIFKTEKITSVPTGSFYLFSRTTLNPHDRETNELLLQLNKQDTYVVTLTAGKSDQLFASPRRAWLFTLAGDHISLRLPTQNDADALHLELPDSVKSTKDSSNSQKKIVKKPALQKQISKKAITKQPSSQATKLPHQRKQVKHSAKPHISNTSSEPQTTSSAAARPQSIATNSINSIAQSNAPVASAAKLITAPIATSTAPNSPAKSDDIAAQPAKKATISTSRDPKELITELVGTGQAYRVIGLDYGKINMITATDGMDHLLQVPGSVISNHILEYQHAIRQLQLGSIDLDDDVELARLTYMLKRYVLKSCRKIVSRLVEFYGNNVIYVTEMHPSLKTGRPQNIILSPDYFYKALFTVLFEMVGDRAAVIQVPNNETSIICPWCGFTNADNRQKEVHQFKCLNCGHTINDDQVAAINIRQRGLRQISELTKHLSVTPTKINVSEN</sequence>
<feature type="region of interest" description="Disordered" evidence="1">
    <location>
        <begin position="156"/>
        <end position="228"/>
    </location>
</feature>
<feature type="domain" description="Cas12f1-like TNB" evidence="2">
    <location>
        <begin position="431"/>
        <end position="481"/>
    </location>
</feature>
<dbReference type="Pfam" id="PF07282">
    <property type="entry name" value="Cas12f1-like_TNB"/>
    <property type="match status" value="1"/>
</dbReference>
<dbReference type="GeneID" id="42981681"/>
<reference evidence="3 4" key="1">
    <citation type="submission" date="2016-03" db="EMBL/GenBank/DDBJ databases">
        <title>Pediococcus and Lactobacillus from brewery environment - whole genome sequencing and assembly.</title>
        <authorList>
            <person name="Behr J."/>
            <person name="Geissler A.J."/>
            <person name="Vogel R.F."/>
        </authorList>
    </citation>
    <scope>NUCLEOTIDE SEQUENCE [LARGE SCALE GENOMIC DNA]</scope>
    <source>
        <strain evidence="3 4">TMW 1.1989</strain>
    </source>
</reference>
<feature type="compositionally biased region" description="Basic residues" evidence="1">
    <location>
        <begin position="197"/>
        <end position="208"/>
    </location>
</feature>
<gene>
    <name evidence="3" type="ORF">AYR53_05400</name>
</gene>